<dbReference type="GO" id="GO:0003677">
    <property type="term" value="F:DNA binding"/>
    <property type="evidence" value="ECO:0007669"/>
    <property type="project" value="UniProtKB-KW"/>
</dbReference>
<dbReference type="Proteomes" id="UP000643701">
    <property type="component" value="Unassembled WGS sequence"/>
</dbReference>
<dbReference type="EMBL" id="JAANAS010000105">
    <property type="protein sequence ID" value="NGZ90772.1"/>
    <property type="molecule type" value="Genomic_DNA"/>
</dbReference>
<dbReference type="InterPro" id="IPR036388">
    <property type="entry name" value="WH-like_DNA-bd_sf"/>
</dbReference>
<evidence type="ECO:0000256" key="3">
    <source>
        <dbReference type="ARBA" id="ARBA00023163"/>
    </source>
</evidence>
<dbReference type="PANTHER" id="PTHR38465:SF1">
    <property type="entry name" value="HTH-TYPE TRANSCRIPTIONAL REGULATOR MJ1563-RELATED"/>
    <property type="match status" value="1"/>
</dbReference>
<keyword evidence="3" id="KW-0804">Transcription</keyword>
<dbReference type="AlphaFoldDB" id="A0A967E0L3"/>
<dbReference type="PANTHER" id="PTHR38465">
    <property type="entry name" value="HTH-TYPE TRANSCRIPTIONAL REGULATOR MJ1563-RELATED"/>
    <property type="match status" value="1"/>
</dbReference>
<organism evidence="5 6">
    <name type="scientific">Psychroflexus maritimus</name>
    <dbReference type="NCBI Taxonomy" id="2714865"/>
    <lineage>
        <taxon>Bacteria</taxon>
        <taxon>Pseudomonadati</taxon>
        <taxon>Bacteroidota</taxon>
        <taxon>Flavobacteriia</taxon>
        <taxon>Flavobacteriales</taxon>
        <taxon>Flavobacteriaceae</taxon>
        <taxon>Psychroflexus</taxon>
    </lineage>
</organism>
<reference evidence="5" key="1">
    <citation type="submission" date="2020-03" db="EMBL/GenBank/DDBJ databases">
        <title>Psychroflexus Maritimus sp. nov., isolate from marine sediment.</title>
        <authorList>
            <person name="Zhong Y.-L."/>
        </authorList>
    </citation>
    <scope>NUCLEOTIDE SEQUENCE</scope>
    <source>
        <strain evidence="5">C1</strain>
    </source>
</reference>
<dbReference type="InterPro" id="IPR052362">
    <property type="entry name" value="HTH-GbsR_regulator"/>
</dbReference>
<dbReference type="RefSeq" id="WP_166401005.1">
    <property type="nucleotide sequence ID" value="NZ_JAANAS010000105.1"/>
</dbReference>
<keyword evidence="4" id="KW-0175">Coiled coil</keyword>
<sequence>MKKEDLIEDLGVHFESLFELPPLAARIYALLLLSTRSGLSFEQITCDLASSKSSVSTNLKLLQETKRITFTTKKGDRKRYFKPSPHFLGLRVEESLAKLNQEQQMVNQIIAFNSTHEVEGFDTVQSKLNFYQEHLNTLENQHNSALTELIKLDDES</sequence>
<evidence type="ECO:0000256" key="4">
    <source>
        <dbReference type="SAM" id="Coils"/>
    </source>
</evidence>
<gene>
    <name evidence="5" type="ORF">G7034_10985</name>
</gene>
<evidence type="ECO:0000313" key="6">
    <source>
        <dbReference type="Proteomes" id="UP000643701"/>
    </source>
</evidence>
<evidence type="ECO:0000256" key="1">
    <source>
        <dbReference type="ARBA" id="ARBA00023015"/>
    </source>
</evidence>
<feature type="coiled-coil region" evidence="4">
    <location>
        <begin position="121"/>
        <end position="155"/>
    </location>
</feature>
<accession>A0A967E0L3</accession>
<protein>
    <submittedName>
        <fullName evidence="5">Transcriptional regulator</fullName>
    </submittedName>
</protein>
<evidence type="ECO:0000256" key="2">
    <source>
        <dbReference type="ARBA" id="ARBA00023125"/>
    </source>
</evidence>
<keyword evidence="6" id="KW-1185">Reference proteome</keyword>
<dbReference type="InterPro" id="IPR036390">
    <property type="entry name" value="WH_DNA-bd_sf"/>
</dbReference>
<dbReference type="SUPFAM" id="SSF46785">
    <property type="entry name" value="Winged helix' DNA-binding domain"/>
    <property type="match status" value="1"/>
</dbReference>
<keyword evidence="2" id="KW-0238">DNA-binding</keyword>
<name>A0A967E0L3_9FLAO</name>
<comment type="caution">
    <text evidence="5">The sequence shown here is derived from an EMBL/GenBank/DDBJ whole genome shotgun (WGS) entry which is preliminary data.</text>
</comment>
<keyword evidence="1" id="KW-0805">Transcription regulation</keyword>
<proteinExistence type="predicted"/>
<evidence type="ECO:0000313" key="5">
    <source>
        <dbReference type="EMBL" id="NGZ90772.1"/>
    </source>
</evidence>
<dbReference type="Gene3D" id="1.10.10.10">
    <property type="entry name" value="Winged helix-like DNA-binding domain superfamily/Winged helix DNA-binding domain"/>
    <property type="match status" value="1"/>
</dbReference>